<feature type="region of interest" description="Disordered" evidence="1">
    <location>
        <begin position="28"/>
        <end position="55"/>
    </location>
</feature>
<protein>
    <submittedName>
        <fullName evidence="2">HDC15611</fullName>
    </submittedName>
</protein>
<organism evidence="2">
    <name type="scientific">Drosophila melanogaster</name>
    <name type="common">Fruit fly</name>
    <dbReference type="NCBI Taxonomy" id="7227"/>
    <lineage>
        <taxon>Eukaryota</taxon>
        <taxon>Metazoa</taxon>
        <taxon>Ecdysozoa</taxon>
        <taxon>Arthropoda</taxon>
        <taxon>Hexapoda</taxon>
        <taxon>Insecta</taxon>
        <taxon>Pterygota</taxon>
        <taxon>Neoptera</taxon>
        <taxon>Endopterygota</taxon>
        <taxon>Diptera</taxon>
        <taxon>Brachycera</taxon>
        <taxon>Muscomorpha</taxon>
        <taxon>Ephydroidea</taxon>
        <taxon>Drosophilidae</taxon>
        <taxon>Drosophila</taxon>
        <taxon>Sophophora</taxon>
    </lineage>
</organism>
<accession>Q6IJ93</accession>
<evidence type="ECO:0000313" key="2">
    <source>
        <dbReference type="EMBL" id="DAA04328.1"/>
    </source>
</evidence>
<sequence>MSEHTQEMLLPPATPFFRSPKLEVDYERENFPKDSVPRIKKEQLTSERQTKAFAA</sequence>
<proteinExistence type="predicted"/>
<gene>
    <name evidence="2" type="ORF">HDC15611</name>
</gene>
<dbReference type="AlphaFoldDB" id="Q6IJ93"/>
<evidence type="ECO:0000256" key="1">
    <source>
        <dbReference type="SAM" id="MobiDB-lite"/>
    </source>
</evidence>
<reference evidence="2" key="1">
    <citation type="journal article" date="2003" name="Genome Biol.">
        <title>An integrated gene annotation and transcriptional profiling approach towards the full gene content of the Drosophila genome.</title>
        <authorList>
            <person name="Hild M."/>
            <person name="Beckmann B."/>
            <person name="Haas S.A."/>
            <person name="Koch B."/>
            <person name="Solovyev V."/>
            <person name="Busold C."/>
            <person name="Fellenberg K."/>
            <person name="Boutros M."/>
            <person name="Vingron M."/>
            <person name="Sauer F."/>
            <person name="Hoheisel J.D."/>
            <person name="Paro R."/>
        </authorList>
    </citation>
    <scope>NUCLEOTIDE SEQUENCE</scope>
</reference>
<name>Q6IJ93_DROME</name>
<dbReference type="EMBL" id="BK002823">
    <property type="protein sequence ID" value="DAA04328.1"/>
    <property type="molecule type" value="Genomic_DNA"/>
</dbReference>